<reference evidence="2 3" key="1">
    <citation type="submission" date="2021-06" db="EMBL/GenBank/DDBJ databases">
        <authorList>
            <person name="Sun Q."/>
            <person name="Li D."/>
        </authorList>
    </citation>
    <scope>NUCLEOTIDE SEQUENCE [LARGE SCALE GENOMIC DNA]</scope>
    <source>
        <strain evidence="2 3">MSJ-5</strain>
    </source>
</reference>
<evidence type="ECO:0000313" key="3">
    <source>
        <dbReference type="Proteomes" id="UP000779508"/>
    </source>
</evidence>
<dbReference type="NCBIfam" id="TIGR00176">
    <property type="entry name" value="mobB"/>
    <property type="match status" value="1"/>
</dbReference>
<dbReference type="PANTHER" id="PTHR40072">
    <property type="entry name" value="MOLYBDOPTERIN-GUANINE DINUCLEOTIDE BIOSYNTHESIS ADAPTER PROTEIN-RELATED"/>
    <property type="match status" value="1"/>
</dbReference>
<dbReference type="Proteomes" id="UP000779508">
    <property type="component" value="Unassembled WGS sequence"/>
</dbReference>
<dbReference type="InterPro" id="IPR004435">
    <property type="entry name" value="MobB_dom"/>
</dbReference>
<dbReference type="PANTHER" id="PTHR40072:SF1">
    <property type="entry name" value="MOLYBDOPTERIN-GUANINE DINUCLEOTIDE BIOSYNTHESIS ADAPTER PROTEIN"/>
    <property type="match status" value="1"/>
</dbReference>
<dbReference type="Pfam" id="PF03205">
    <property type="entry name" value="MobB"/>
    <property type="match status" value="1"/>
</dbReference>
<comment type="caution">
    <text evidence="2">The sequence shown here is derived from an EMBL/GenBank/DDBJ whole genome shotgun (WGS) entry which is preliminary data.</text>
</comment>
<keyword evidence="3" id="KW-1185">Reference proteome</keyword>
<dbReference type="EMBL" id="JAHLQK010000007">
    <property type="protein sequence ID" value="MBU5678066.1"/>
    <property type="molecule type" value="Genomic_DNA"/>
</dbReference>
<dbReference type="InterPro" id="IPR052539">
    <property type="entry name" value="MGD_biosynthesis_adapter"/>
</dbReference>
<sequence>MIPVFSIVGKNSNTGKTTVLCNIIGELKSRGYRVATIKHDVHGFDIDHPGKDTWKHGQAGSDIVMISSPEKFAMIEKVQVEYTLDEVLEKISNVDIVITEGYKRENKPKLEVYRKEAADELLCEDDELFGIVTDVQFDKDIPQFSFEQVKEVVDLIEGKFLKK</sequence>
<evidence type="ECO:0000313" key="2">
    <source>
        <dbReference type="EMBL" id="MBU5678066.1"/>
    </source>
</evidence>
<evidence type="ECO:0000259" key="1">
    <source>
        <dbReference type="Pfam" id="PF03205"/>
    </source>
</evidence>
<feature type="domain" description="Molybdopterin-guanine dinucleotide biosynthesis protein B (MobB)" evidence="1">
    <location>
        <begin position="4"/>
        <end position="134"/>
    </location>
</feature>
<accession>A0ABS6G6H6</accession>
<name>A0ABS6G6H6_9FIRM</name>
<dbReference type="CDD" id="cd03116">
    <property type="entry name" value="MobB"/>
    <property type="match status" value="1"/>
</dbReference>
<proteinExistence type="predicted"/>
<protein>
    <submittedName>
        <fullName evidence="2">Molybdopterin-guanine dinucleotide biosynthesis protein B</fullName>
    </submittedName>
</protein>
<organism evidence="2 3">
    <name type="scientific">Alkaliphilus flagellatus</name>
    <dbReference type="NCBI Taxonomy" id="2841507"/>
    <lineage>
        <taxon>Bacteria</taxon>
        <taxon>Bacillati</taxon>
        <taxon>Bacillota</taxon>
        <taxon>Clostridia</taxon>
        <taxon>Peptostreptococcales</taxon>
        <taxon>Natronincolaceae</taxon>
        <taxon>Alkaliphilus</taxon>
    </lineage>
</organism>
<dbReference type="RefSeq" id="WP_216419346.1">
    <property type="nucleotide sequence ID" value="NZ_JAHLQK010000007.1"/>
</dbReference>
<gene>
    <name evidence="2" type="primary">mobB</name>
    <name evidence="2" type="ORF">KQI88_16765</name>
</gene>